<name>A0A0B2A5L6_9MICO</name>
<gene>
    <name evidence="3" type="ORF">LK09_13645</name>
</gene>
<proteinExistence type="predicted"/>
<dbReference type="STRING" id="1348253.LK09_13645"/>
<comment type="caution">
    <text evidence="3">The sequence shown here is derived from an EMBL/GenBank/DDBJ whole genome shotgun (WGS) entry which is preliminary data.</text>
</comment>
<dbReference type="InterPro" id="IPR025403">
    <property type="entry name" value="TgpA-like_C"/>
</dbReference>
<feature type="transmembrane region" description="Helical" evidence="1">
    <location>
        <begin position="60"/>
        <end position="81"/>
    </location>
</feature>
<accession>A0A0B2A5L6</accession>
<dbReference type="AlphaFoldDB" id="A0A0B2A5L6"/>
<keyword evidence="4" id="KW-1185">Reference proteome</keyword>
<dbReference type="Pfam" id="PF13559">
    <property type="entry name" value="DUF4129"/>
    <property type="match status" value="1"/>
</dbReference>
<evidence type="ECO:0000259" key="2">
    <source>
        <dbReference type="Pfam" id="PF13559"/>
    </source>
</evidence>
<evidence type="ECO:0000313" key="4">
    <source>
        <dbReference type="Proteomes" id="UP000031030"/>
    </source>
</evidence>
<organism evidence="3 4">
    <name type="scientific">Microbacterium mangrovi</name>
    <dbReference type="NCBI Taxonomy" id="1348253"/>
    <lineage>
        <taxon>Bacteria</taxon>
        <taxon>Bacillati</taxon>
        <taxon>Actinomycetota</taxon>
        <taxon>Actinomycetes</taxon>
        <taxon>Micrococcales</taxon>
        <taxon>Microbacteriaceae</taxon>
        <taxon>Microbacterium</taxon>
    </lineage>
</organism>
<dbReference type="Proteomes" id="UP000031030">
    <property type="component" value="Unassembled WGS sequence"/>
</dbReference>
<evidence type="ECO:0000256" key="1">
    <source>
        <dbReference type="SAM" id="Phobius"/>
    </source>
</evidence>
<keyword evidence="1" id="KW-0472">Membrane</keyword>
<keyword evidence="1" id="KW-0812">Transmembrane</keyword>
<keyword evidence="1" id="KW-1133">Transmembrane helix</keyword>
<feature type="domain" description="Protein-glutamine gamma-glutamyltransferase-like C-terminal" evidence="2">
    <location>
        <begin position="142"/>
        <end position="211"/>
    </location>
</feature>
<evidence type="ECO:0000313" key="3">
    <source>
        <dbReference type="EMBL" id="KHK96887.1"/>
    </source>
</evidence>
<protein>
    <recommendedName>
        <fullName evidence="2">Protein-glutamine gamma-glutamyltransferase-like C-terminal domain-containing protein</fullName>
    </recommendedName>
</protein>
<sequence length="226" mass="24037">MAVLAVLAVAFAALAGPIRWSPPRWRFAAPGAAQVTSEPQPSFSAAPAPADAGPNEVQRVLMLVVLLVACVAAAVLLYRILRRLGAVRRVRQDAAAHRIEVTSAGEVIAESAPAAAPIVRGLARALQILDDERSADDAIVRAWLGLEEASAASGAGRRPAETPSEYAARVVARFDTDRRAAAVLLDLYQGVRFGGRHADAASIDAARESIRRLADSWHEDAEVKRR</sequence>
<dbReference type="EMBL" id="JTDK01000012">
    <property type="protein sequence ID" value="KHK96887.1"/>
    <property type="molecule type" value="Genomic_DNA"/>
</dbReference>
<reference evidence="3 4" key="1">
    <citation type="submission" date="2014-11" db="EMBL/GenBank/DDBJ databases">
        <title>Genome sequence of Microbacterium mangrovi MUSC 115(T).</title>
        <authorList>
            <person name="Lee L.-H."/>
        </authorList>
    </citation>
    <scope>NUCLEOTIDE SEQUENCE [LARGE SCALE GENOMIC DNA]</scope>
    <source>
        <strain evidence="3 4">MUSC 115</strain>
    </source>
</reference>